<feature type="transmembrane region" description="Helical" evidence="7">
    <location>
        <begin position="250"/>
        <end position="271"/>
    </location>
</feature>
<dbReference type="CDD" id="cd06261">
    <property type="entry name" value="TM_PBP2"/>
    <property type="match status" value="1"/>
</dbReference>
<dbReference type="AlphaFoldDB" id="A0A6J5YW97"/>
<comment type="subcellular location">
    <subcellularLocation>
        <location evidence="1">Cell membrane</location>
        <topology evidence="1">Multi-pass membrane protein</topology>
    </subcellularLocation>
</comment>
<dbReference type="PANTHER" id="PTHR32243">
    <property type="entry name" value="MALTOSE TRANSPORT SYSTEM PERMEASE-RELATED"/>
    <property type="match status" value="1"/>
</dbReference>
<keyword evidence="5 7" id="KW-1133">Transmembrane helix</keyword>
<evidence type="ECO:0000256" key="3">
    <source>
        <dbReference type="ARBA" id="ARBA00022475"/>
    </source>
</evidence>
<keyword evidence="3" id="KW-1003">Cell membrane</keyword>
<protein>
    <submittedName>
        <fullName evidence="9">Unannotated protein</fullName>
    </submittedName>
</protein>
<dbReference type="EMBL" id="CAESAG010000034">
    <property type="protein sequence ID" value="CAB4333172.1"/>
    <property type="molecule type" value="Genomic_DNA"/>
</dbReference>
<keyword evidence="4 7" id="KW-0812">Transmembrane</keyword>
<evidence type="ECO:0000256" key="2">
    <source>
        <dbReference type="ARBA" id="ARBA00022448"/>
    </source>
</evidence>
<dbReference type="InterPro" id="IPR035906">
    <property type="entry name" value="MetI-like_sf"/>
</dbReference>
<evidence type="ECO:0000256" key="6">
    <source>
        <dbReference type="ARBA" id="ARBA00023136"/>
    </source>
</evidence>
<organism evidence="9">
    <name type="scientific">freshwater metagenome</name>
    <dbReference type="NCBI Taxonomy" id="449393"/>
    <lineage>
        <taxon>unclassified sequences</taxon>
        <taxon>metagenomes</taxon>
        <taxon>ecological metagenomes</taxon>
    </lineage>
</organism>
<dbReference type="Gene3D" id="1.10.3720.10">
    <property type="entry name" value="MetI-like"/>
    <property type="match status" value="1"/>
</dbReference>
<evidence type="ECO:0000256" key="5">
    <source>
        <dbReference type="ARBA" id="ARBA00022989"/>
    </source>
</evidence>
<evidence type="ECO:0000256" key="7">
    <source>
        <dbReference type="SAM" id="Phobius"/>
    </source>
</evidence>
<feature type="transmembrane region" description="Helical" evidence="7">
    <location>
        <begin position="111"/>
        <end position="134"/>
    </location>
</feature>
<dbReference type="GO" id="GO:0005886">
    <property type="term" value="C:plasma membrane"/>
    <property type="evidence" value="ECO:0007669"/>
    <property type="project" value="UniProtKB-SubCell"/>
</dbReference>
<dbReference type="InterPro" id="IPR050901">
    <property type="entry name" value="BP-dep_ABC_trans_perm"/>
</dbReference>
<keyword evidence="6 7" id="KW-0472">Membrane</keyword>
<dbReference type="InterPro" id="IPR000515">
    <property type="entry name" value="MetI-like"/>
</dbReference>
<feature type="transmembrane region" description="Helical" evidence="7">
    <location>
        <begin position="12"/>
        <end position="40"/>
    </location>
</feature>
<keyword evidence="2" id="KW-0813">Transport</keyword>
<accession>A0A6J5YW97</accession>
<feature type="transmembrane region" description="Helical" evidence="7">
    <location>
        <begin position="146"/>
        <end position="166"/>
    </location>
</feature>
<feature type="domain" description="ABC transmembrane type-1" evidence="8">
    <location>
        <begin position="73"/>
        <end position="266"/>
    </location>
</feature>
<reference evidence="9" key="1">
    <citation type="submission" date="2020-05" db="EMBL/GenBank/DDBJ databases">
        <authorList>
            <person name="Chiriac C."/>
            <person name="Salcher M."/>
            <person name="Ghai R."/>
            <person name="Kavagutti S V."/>
        </authorList>
    </citation>
    <scope>NUCLEOTIDE SEQUENCE</scope>
</reference>
<gene>
    <name evidence="9" type="ORF">UFOPK4080_00346</name>
</gene>
<dbReference type="PANTHER" id="PTHR32243:SF18">
    <property type="entry name" value="INNER MEMBRANE ABC TRANSPORTER PERMEASE PROTEIN YCJP"/>
    <property type="match status" value="1"/>
</dbReference>
<dbReference type="GO" id="GO:0055085">
    <property type="term" value="P:transmembrane transport"/>
    <property type="evidence" value="ECO:0007669"/>
    <property type="project" value="InterPro"/>
</dbReference>
<dbReference type="SUPFAM" id="SSF161098">
    <property type="entry name" value="MetI-like"/>
    <property type="match status" value="1"/>
</dbReference>
<name>A0A6J5YW97_9ZZZZ</name>
<proteinExistence type="predicted"/>
<evidence type="ECO:0000256" key="4">
    <source>
        <dbReference type="ARBA" id="ARBA00022692"/>
    </source>
</evidence>
<sequence>MRSKSPVQKKKANVLLELTLLLAVLITLIPIVWTVILAFLPNKSIIVSTFDFSFSLDNFRTLLQPTQNFTRQLTNSLIITLGTVFLTLAIGASSGYSLSKLKPPKWATVPVFIMAAFLPIVPPVTLVPGIYVTLTNLNMLGSVTGLIMINTVFNLPFAILMIKSYFDQIPEELREAALMDGASERRTFFSVLLPLARPGLGAVSIYVAIMAWNEFLMGLIMTTGGDSAPLTVGIASLVQDYQITFGEMSAAGFAAAIPIILLTAVASRQIVAGLTAGAVKS</sequence>
<dbReference type="Pfam" id="PF00528">
    <property type="entry name" value="BPD_transp_1"/>
    <property type="match status" value="1"/>
</dbReference>
<evidence type="ECO:0000256" key="1">
    <source>
        <dbReference type="ARBA" id="ARBA00004651"/>
    </source>
</evidence>
<feature type="transmembrane region" description="Helical" evidence="7">
    <location>
        <begin position="215"/>
        <end position="238"/>
    </location>
</feature>
<feature type="transmembrane region" description="Helical" evidence="7">
    <location>
        <begin position="77"/>
        <end position="99"/>
    </location>
</feature>
<feature type="transmembrane region" description="Helical" evidence="7">
    <location>
        <begin position="187"/>
        <end position="209"/>
    </location>
</feature>
<evidence type="ECO:0000259" key="8">
    <source>
        <dbReference type="PROSITE" id="PS50928"/>
    </source>
</evidence>
<evidence type="ECO:0000313" key="9">
    <source>
        <dbReference type="EMBL" id="CAB4333172.1"/>
    </source>
</evidence>
<dbReference type="PROSITE" id="PS50928">
    <property type="entry name" value="ABC_TM1"/>
    <property type="match status" value="1"/>
</dbReference>